<dbReference type="Proteomes" id="UP000193240">
    <property type="component" value="Unassembled WGS sequence"/>
</dbReference>
<dbReference type="EMBL" id="KZ107856">
    <property type="protein sequence ID" value="OSS44793.1"/>
    <property type="molecule type" value="Genomic_DNA"/>
</dbReference>
<keyword evidence="3" id="KW-1185">Reference proteome</keyword>
<organism evidence="2 3">
    <name type="scientific">Epicoccum nigrum</name>
    <name type="common">Soil fungus</name>
    <name type="synonym">Epicoccum purpurascens</name>
    <dbReference type="NCBI Taxonomy" id="105696"/>
    <lineage>
        <taxon>Eukaryota</taxon>
        <taxon>Fungi</taxon>
        <taxon>Dikarya</taxon>
        <taxon>Ascomycota</taxon>
        <taxon>Pezizomycotina</taxon>
        <taxon>Dothideomycetes</taxon>
        <taxon>Pleosporomycetidae</taxon>
        <taxon>Pleosporales</taxon>
        <taxon>Pleosporineae</taxon>
        <taxon>Didymellaceae</taxon>
        <taxon>Epicoccum</taxon>
    </lineage>
</organism>
<feature type="region of interest" description="Disordered" evidence="1">
    <location>
        <begin position="499"/>
        <end position="520"/>
    </location>
</feature>
<evidence type="ECO:0000256" key="1">
    <source>
        <dbReference type="SAM" id="MobiDB-lite"/>
    </source>
</evidence>
<dbReference type="AlphaFoldDB" id="A0A1Y2LLD4"/>
<accession>A0A1Y2LLD4</accession>
<feature type="compositionally biased region" description="Polar residues" evidence="1">
    <location>
        <begin position="178"/>
        <end position="196"/>
    </location>
</feature>
<dbReference type="InParanoid" id="A0A1Y2LLD4"/>
<feature type="compositionally biased region" description="Low complexity" evidence="1">
    <location>
        <begin position="427"/>
        <end position="440"/>
    </location>
</feature>
<evidence type="ECO:0000313" key="3">
    <source>
        <dbReference type="Proteomes" id="UP000193240"/>
    </source>
</evidence>
<proteinExistence type="predicted"/>
<gene>
    <name evidence="2" type="ORF">B5807_10480</name>
</gene>
<reference evidence="2 3" key="1">
    <citation type="journal article" date="2017" name="Genome Announc.">
        <title>Genome sequence of the saprophytic ascomycete Epicoccum nigrum ICMP 19927 strain isolated from New Zealand.</title>
        <authorList>
            <person name="Fokin M."/>
            <person name="Fleetwood D."/>
            <person name="Weir B.S."/>
            <person name="Villas-Boas S.G."/>
        </authorList>
    </citation>
    <scope>NUCLEOTIDE SEQUENCE [LARGE SCALE GENOMIC DNA]</scope>
    <source>
        <strain evidence="2 3">ICMP 19927</strain>
    </source>
</reference>
<feature type="compositionally biased region" description="Acidic residues" evidence="1">
    <location>
        <begin position="500"/>
        <end position="510"/>
    </location>
</feature>
<protein>
    <submittedName>
        <fullName evidence="2">Uncharacterized protein</fullName>
    </submittedName>
</protein>
<sequence length="520" mass="56971">MLNTRRKRSCPPLVPTNRGGTALSHSGPSVSSSSRPTARGNMKVKVRTMPKRVRTPNCTHVDMDRIYGQHQQCFVCGREPSIGFLYECRQDCSSRSLHGLHSQGEGGHVNHLKSPLRTELEAVGLSESVIQSAEQEHYTSAQLKVLKAQKLDLKQAIEESIQGTQINDAVARLAALGSPSSNNDGTASSKSKDTSSPCNFRACHTCRPYYRDRVFISFEAVASAEFAPISRDEAQHLPTKSANTIRYLKGAQTSSTDQTDHEYTPRTTQTMVTFTTCSETPNTASTTSDSSELTFKTTQTDVDELRALRRPRRRFYNIGHKSSDEIARDLSRIPTLLSRQGLKTAMQAIFRPGRDSSSSGSIITLPVERTGTVRDDPVTHPVGEFDIAALRCIRRQKEKADLRRGTFVHNFESLGSLPPASKHVSAPSLDNSNRSPSRSSESEFCVYSCVSDASEVDVDTEGGVALTQAEVESFAPDKCGANGVEGSKASIHVRTRAFEPEDEEDGDEGDLALRDVMAQI</sequence>
<name>A0A1Y2LLD4_EPING</name>
<feature type="region of interest" description="Disordered" evidence="1">
    <location>
        <begin position="1"/>
        <end position="42"/>
    </location>
</feature>
<dbReference type="OMA" id="IGFLYEC"/>
<feature type="region of interest" description="Disordered" evidence="1">
    <location>
        <begin position="418"/>
        <end position="440"/>
    </location>
</feature>
<feature type="region of interest" description="Disordered" evidence="1">
    <location>
        <begin position="177"/>
        <end position="196"/>
    </location>
</feature>
<evidence type="ECO:0000313" key="2">
    <source>
        <dbReference type="EMBL" id="OSS44793.1"/>
    </source>
</evidence>
<dbReference type="STRING" id="105696.A0A1Y2LLD4"/>
<feature type="compositionally biased region" description="Low complexity" evidence="1">
    <location>
        <begin position="24"/>
        <end position="34"/>
    </location>
</feature>